<dbReference type="EMBL" id="CM023473">
    <property type="protein sequence ID" value="KAH7952745.1"/>
    <property type="molecule type" value="Genomic_DNA"/>
</dbReference>
<organism evidence="1 2">
    <name type="scientific">Dermacentor silvarum</name>
    <name type="common">Tick</name>
    <dbReference type="NCBI Taxonomy" id="543639"/>
    <lineage>
        <taxon>Eukaryota</taxon>
        <taxon>Metazoa</taxon>
        <taxon>Ecdysozoa</taxon>
        <taxon>Arthropoda</taxon>
        <taxon>Chelicerata</taxon>
        <taxon>Arachnida</taxon>
        <taxon>Acari</taxon>
        <taxon>Parasitiformes</taxon>
        <taxon>Ixodida</taxon>
        <taxon>Ixodoidea</taxon>
        <taxon>Ixodidae</taxon>
        <taxon>Rhipicephalinae</taxon>
        <taxon>Dermacentor</taxon>
    </lineage>
</organism>
<comment type="caution">
    <text evidence="1">The sequence shown here is derived from an EMBL/GenBank/DDBJ whole genome shotgun (WGS) entry which is preliminary data.</text>
</comment>
<dbReference type="Proteomes" id="UP000821865">
    <property type="component" value="Chromosome 4"/>
</dbReference>
<evidence type="ECO:0000313" key="1">
    <source>
        <dbReference type="EMBL" id="KAH7952745.1"/>
    </source>
</evidence>
<keyword evidence="2" id="KW-1185">Reference proteome</keyword>
<sequence length="230" mass="25606">MLFKFCGDRDCPDWLLAEIGSLSKISSVKVKLLSAQVVNGLLHSQIDFDKVAKLTADSKFTEDDVKGVLMALEFILKNSTKFSVDEETLVNELTQLGLPREHAVSLSKVYADRCTEILAVLKEQSLRLSSLEGTPQWRLDYVLESSVAGEVCQPSVQMKLAVRQGDEVKPVHFTYVSGEVWCAAARTKASLQSDEKPRRGLVKLCDVLEKRNEQVCSWGWGGVKTQDVNK</sequence>
<evidence type="ECO:0000313" key="2">
    <source>
        <dbReference type="Proteomes" id="UP000821865"/>
    </source>
</evidence>
<reference evidence="1" key="1">
    <citation type="submission" date="2020-05" db="EMBL/GenBank/DDBJ databases">
        <title>Large-scale comparative analyses of tick genomes elucidate their genetic diversity and vector capacities.</title>
        <authorList>
            <person name="Jia N."/>
            <person name="Wang J."/>
            <person name="Shi W."/>
            <person name="Du L."/>
            <person name="Sun Y."/>
            <person name="Zhan W."/>
            <person name="Jiang J."/>
            <person name="Wang Q."/>
            <person name="Zhang B."/>
            <person name="Ji P."/>
            <person name="Sakyi L.B."/>
            <person name="Cui X."/>
            <person name="Yuan T."/>
            <person name="Jiang B."/>
            <person name="Yang W."/>
            <person name="Lam T.T.-Y."/>
            <person name="Chang Q."/>
            <person name="Ding S."/>
            <person name="Wang X."/>
            <person name="Zhu J."/>
            <person name="Ruan X."/>
            <person name="Zhao L."/>
            <person name="Wei J."/>
            <person name="Que T."/>
            <person name="Du C."/>
            <person name="Cheng J."/>
            <person name="Dai P."/>
            <person name="Han X."/>
            <person name="Huang E."/>
            <person name="Gao Y."/>
            <person name="Liu J."/>
            <person name="Shao H."/>
            <person name="Ye R."/>
            <person name="Li L."/>
            <person name="Wei W."/>
            <person name="Wang X."/>
            <person name="Wang C."/>
            <person name="Yang T."/>
            <person name="Huo Q."/>
            <person name="Li W."/>
            <person name="Guo W."/>
            <person name="Chen H."/>
            <person name="Zhou L."/>
            <person name="Ni X."/>
            <person name="Tian J."/>
            <person name="Zhou Y."/>
            <person name="Sheng Y."/>
            <person name="Liu T."/>
            <person name="Pan Y."/>
            <person name="Xia L."/>
            <person name="Li J."/>
            <person name="Zhao F."/>
            <person name="Cao W."/>
        </authorList>
    </citation>
    <scope>NUCLEOTIDE SEQUENCE</scope>
    <source>
        <strain evidence="1">Dsil-2018</strain>
    </source>
</reference>
<name>A0ACB8CU38_DERSI</name>
<gene>
    <name evidence="1" type="ORF">HPB49_000903</name>
</gene>
<protein>
    <submittedName>
        <fullName evidence="1">Uncharacterized protein</fullName>
    </submittedName>
</protein>
<accession>A0ACB8CU38</accession>
<proteinExistence type="predicted"/>